<proteinExistence type="predicted"/>
<name>A0ABQ6FPB3_9CHLR</name>
<comment type="caution">
    <text evidence="2">The sequence shown here is derived from an EMBL/GenBank/DDBJ whole genome shotgun (WGS) entry which is preliminary data.</text>
</comment>
<dbReference type="EMBL" id="BSRI01000002">
    <property type="protein sequence ID" value="GLV56116.1"/>
    <property type="molecule type" value="Genomic_DNA"/>
</dbReference>
<feature type="transmembrane region" description="Helical" evidence="1">
    <location>
        <begin position="35"/>
        <end position="58"/>
    </location>
</feature>
<evidence type="ECO:0000313" key="2">
    <source>
        <dbReference type="EMBL" id="GLV56116.1"/>
    </source>
</evidence>
<organism evidence="2 3">
    <name type="scientific">Dictyobacter halimunensis</name>
    <dbReference type="NCBI Taxonomy" id="3026934"/>
    <lineage>
        <taxon>Bacteria</taxon>
        <taxon>Bacillati</taxon>
        <taxon>Chloroflexota</taxon>
        <taxon>Ktedonobacteria</taxon>
        <taxon>Ktedonobacterales</taxon>
        <taxon>Dictyobacteraceae</taxon>
        <taxon>Dictyobacter</taxon>
    </lineage>
</organism>
<evidence type="ECO:0000313" key="3">
    <source>
        <dbReference type="Proteomes" id="UP001344906"/>
    </source>
</evidence>
<gene>
    <name evidence="2" type="ORF">KDH_29600</name>
</gene>
<keyword evidence="1" id="KW-0472">Membrane</keyword>
<sequence>MAEIKLSERIRQQQREQQTFRNDMTSDKVHLSRQALSLILLAIIVAAIIGIVVLYQFLH</sequence>
<evidence type="ECO:0000256" key="1">
    <source>
        <dbReference type="SAM" id="Phobius"/>
    </source>
</evidence>
<keyword evidence="3" id="KW-1185">Reference proteome</keyword>
<reference evidence="2 3" key="1">
    <citation type="submission" date="2023-02" db="EMBL/GenBank/DDBJ databases">
        <title>Dictyobacter halimunensis sp. nov., a new member of the class Ktedonobacteria from forest soil in a geothermal area.</title>
        <authorList>
            <person name="Rachmania M.K."/>
            <person name="Ningsih F."/>
            <person name="Sakai Y."/>
            <person name="Yabe S."/>
            <person name="Yokota A."/>
            <person name="Sjamsuridzal W."/>
        </authorList>
    </citation>
    <scope>NUCLEOTIDE SEQUENCE [LARGE SCALE GENOMIC DNA]</scope>
    <source>
        <strain evidence="2 3">S3.2.2.5</strain>
    </source>
</reference>
<dbReference type="Proteomes" id="UP001344906">
    <property type="component" value="Unassembled WGS sequence"/>
</dbReference>
<accession>A0ABQ6FPB3</accession>
<keyword evidence="1" id="KW-0812">Transmembrane</keyword>
<keyword evidence="1" id="KW-1133">Transmembrane helix</keyword>
<protein>
    <submittedName>
        <fullName evidence="2">Uncharacterized protein</fullName>
    </submittedName>
</protein>